<dbReference type="PANTHER" id="PTHR47844:SF1">
    <property type="entry name" value="EXOSTOSIN-LIKE 2"/>
    <property type="match status" value="1"/>
</dbReference>
<gene>
    <name evidence="9" type="ORF">AJ80_00460</name>
</gene>
<keyword evidence="5 8" id="KW-1133">Transmembrane helix</keyword>
<protein>
    <recommendedName>
        <fullName evidence="11">Glycosyltransferase 2-like domain-containing protein</fullName>
    </recommendedName>
</protein>
<accession>A0A2B7Z3C6</accession>
<keyword evidence="2" id="KW-0328">Glycosyltransferase</keyword>
<dbReference type="EMBL" id="PDNA01000003">
    <property type="protein sequence ID" value="PGH27910.1"/>
    <property type="molecule type" value="Genomic_DNA"/>
</dbReference>
<dbReference type="SUPFAM" id="SSF53448">
    <property type="entry name" value="Nucleotide-diphospho-sugar transferases"/>
    <property type="match status" value="1"/>
</dbReference>
<evidence type="ECO:0000256" key="5">
    <source>
        <dbReference type="ARBA" id="ARBA00022989"/>
    </source>
</evidence>
<evidence type="ECO:0000256" key="1">
    <source>
        <dbReference type="ARBA" id="ARBA00004370"/>
    </source>
</evidence>
<feature type="transmembrane region" description="Helical" evidence="8">
    <location>
        <begin position="345"/>
        <end position="361"/>
    </location>
</feature>
<evidence type="ECO:0000256" key="7">
    <source>
        <dbReference type="ARBA" id="ARBA00023180"/>
    </source>
</evidence>
<evidence type="ECO:0000256" key="3">
    <source>
        <dbReference type="ARBA" id="ARBA00022679"/>
    </source>
</evidence>
<dbReference type="GO" id="GO:0016757">
    <property type="term" value="F:glycosyltransferase activity"/>
    <property type="evidence" value="ECO:0007669"/>
    <property type="project" value="UniProtKB-KW"/>
</dbReference>
<dbReference type="AlphaFoldDB" id="A0A2B7Z3C6"/>
<evidence type="ECO:0000256" key="2">
    <source>
        <dbReference type="ARBA" id="ARBA00022676"/>
    </source>
</evidence>
<evidence type="ECO:0000256" key="6">
    <source>
        <dbReference type="ARBA" id="ARBA00023136"/>
    </source>
</evidence>
<sequence>MQSEFIALPSIGALSLSFVVWKFFWSTYNRHINAKHARNCLPLPLPEKPAYFTTDVSLLVPTINTPASFTECMKLWLANKPKEIIIVTVPRDLTWVKTLLAPLKGVSTPISVFTVPRPGRRAQMSLALRKATGKIVAFVDDDTQWPSDMVLQYLVAGFQDPTVGGVTSRQSALVPTPRRNASTVTASEVMTMRALDGASDSNAILYAAEGTVMCVTGRTMVAKAEAVQTDEFDFALTHQTWNGRVINTGDDGFVTHWLRNHGWNLAFQSAPEAEIFTLTESGSRFLKQLVRWRRSGFRDFIALICFEPGFRRIFKKHPRYAVKSVLFILKPLTTALHLIAWSQCLYNWPYIAFFFLAYYIYRGVSACRSFKAKHPWLGNRNLWAVFAMDYIYQIINFYVVLTLGTEGWMTRDDSPGV</sequence>
<proteinExistence type="predicted"/>
<evidence type="ECO:0008006" key="11">
    <source>
        <dbReference type="Google" id="ProtNLM"/>
    </source>
</evidence>
<feature type="transmembrane region" description="Helical" evidence="8">
    <location>
        <begin position="382"/>
        <end position="401"/>
    </location>
</feature>
<name>A0A2B7Z3C6_POLH7</name>
<organism evidence="9 10">
    <name type="scientific">Polytolypa hystricis (strain UAMH7299)</name>
    <dbReference type="NCBI Taxonomy" id="1447883"/>
    <lineage>
        <taxon>Eukaryota</taxon>
        <taxon>Fungi</taxon>
        <taxon>Dikarya</taxon>
        <taxon>Ascomycota</taxon>
        <taxon>Pezizomycotina</taxon>
        <taxon>Eurotiomycetes</taxon>
        <taxon>Eurotiomycetidae</taxon>
        <taxon>Onygenales</taxon>
        <taxon>Onygenales incertae sedis</taxon>
        <taxon>Polytolypa</taxon>
    </lineage>
</organism>
<dbReference type="OrthoDB" id="2849215at2759"/>
<reference evidence="9 10" key="1">
    <citation type="submission" date="2017-10" db="EMBL/GenBank/DDBJ databases">
        <title>Comparative genomics in systemic dimorphic fungi from Ajellomycetaceae.</title>
        <authorList>
            <person name="Munoz J.F."/>
            <person name="Mcewen J.G."/>
            <person name="Clay O.K."/>
            <person name="Cuomo C.A."/>
        </authorList>
    </citation>
    <scope>NUCLEOTIDE SEQUENCE [LARGE SCALE GENOMIC DNA]</scope>
    <source>
        <strain evidence="9 10">UAMH7299</strain>
    </source>
</reference>
<comment type="caution">
    <text evidence="9">The sequence shown here is derived from an EMBL/GenBank/DDBJ whole genome shotgun (WGS) entry which is preliminary data.</text>
</comment>
<evidence type="ECO:0000313" key="9">
    <source>
        <dbReference type="EMBL" id="PGH27910.1"/>
    </source>
</evidence>
<dbReference type="Pfam" id="PF13641">
    <property type="entry name" value="Glyco_tranf_2_3"/>
    <property type="match status" value="1"/>
</dbReference>
<dbReference type="InterPro" id="IPR029044">
    <property type="entry name" value="Nucleotide-diphossugar_trans"/>
</dbReference>
<evidence type="ECO:0000256" key="4">
    <source>
        <dbReference type="ARBA" id="ARBA00022692"/>
    </source>
</evidence>
<dbReference type="PANTHER" id="PTHR47844">
    <property type="entry name" value="SYNTHASE CPS1, PUTATIVE (AFU_ORTHOLOGUE AFUA_7G02500)-RELATED"/>
    <property type="match status" value="1"/>
</dbReference>
<dbReference type="GO" id="GO:0016020">
    <property type="term" value="C:membrane"/>
    <property type="evidence" value="ECO:0007669"/>
    <property type="project" value="UniProtKB-SubCell"/>
</dbReference>
<dbReference type="Gene3D" id="3.90.550.10">
    <property type="entry name" value="Spore Coat Polysaccharide Biosynthesis Protein SpsA, Chain A"/>
    <property type="match status" value="1"/>
</dbReference>
<keyword evidence="7" id="KW-0325">Glycoprotein</keyword>
<keyword evidence="6 8" id="KW-0472">Membrane</keyword>
<comment type="subcellular location">
    <subcellularLocation>
        <location evidence="1">Membrane</location>
    </subcellularLocation>
</comment>
<keyword evidence="4 8" id="KW-0812">Transmembrane</keyword>
<evidence type="ECO:0000313" key="10">
    <source>
        <dbReference type="Proteomes" id="UP000224634"/>
    </source>
</evidence>
<keyword evidence="10" id="KW-1185">Reference proteome</keyword>
<dbReference type="STRING" id="1447883.A0A2B7Z3C6"/>
<evidence type="ECO:0000256" key="8">
    <source>
        <dbReference type="SAM" id="Phobius"/>
    </source>
</evidence>
<keyword evidence="3" id="KW-0808">Transferase</keyword>
<dbReference type="Proteomes" id="UP000224634">
    <property type="component" value="Unassembled WGS sequence"/>
</dbReference>
<dbReference type="InterPro" id="IPR052427">
    <property type="entry name" value="Glycosyltrans_GT2/GT47"/>
</dbReference>